<protein>
    <submittedName>
        <fullName evidence="1">Uncharacterized protein</fullName>
    </submittedName>
</protein>
<sequence length="155" mass="17392">MNYKSVTEPFEGAIKSRPDTKYDFVDRDRHEKGYHFCIPFVPGDYEFFNLILHTYFGGGTDFGPRKHEAFSLPFSLKPGEAVHIGRLKAWLDTRSGLAPMPQFNSIALLTSEAPPALREAARAKCEPAVQSKPVRYAPLQASVANSPRVRHESVQ</sequence>
<organism evidence="1 2">
    <name type="scientific">Roseateles asaccharophilus</name>
    <dbReference type="NCBI Taxonomy" id="582607"/>
    <lineage>
        <taxon>Bacteria</taxon>
        <taxon>Pseudomonadati</taxon>
        <taxon>Pseudomonadota</taxon>
        <taxon>Betaproteobacteria</taxon>
        <taxon>Burkholderiales</taxon>
        <taxon>Sphaerotilaceae</taxon>
        <taxon>Roseateles</taxon>
    </lineage>
</organism>
<accession>A0ABU2A653</accession>
<evidence type="ECO:0000313" key="1">
    <source>
        <dbReference type="EMBL" id="MDR7332676.1"/>
    </source>
</evidence>
<name>A0ABU2A653_9BURK</name>
<evidence type="ECO:0000313" key="2">
    <source>
        <dbReference type="Proteomes" id="UP001180825"/>
    </source>
</evidence>
<dbReference type="EMBL" id="JAVDXV010000003">
    <property type="protein sequence ID" value="MDR7332676.1"/>
    <property type="molecule type" value="Genomic_DNA"/>
</dbReference>
<comment type="caution">
    <text evidence="1">The sequence shown here is derived from an EMBL/GenBank/DDBJ whole genome shotgun (WGS) entry which is preliminary data.</text>
</comment>
<keyword evidence="2" id="KW-1185">Reference proteome</keyword>
<dbReference type="Proteomes" id="UP001180825">
    <property type="component" value="Unassembled WGS sequence"/>
</dbReference>
<proteinExistence type="predicted"/>
<dbReference type="RefSeq" id="WP_310327521.1">
    <property type="nucleotide sequence ID" value="NZ_JAVDXV010000003.1"/>
</dbReference>
<reference evidence="1 2" key="1">
    <citation type="submission" date="2023-07" db="EMBL/GenBank/DDBJ databases">
        <title>Sorghum-associated microbial communities from plants grown in Nebraska, USA.</title>
        <authorList>
            <person name="Schachtman D."/>
        </authorList>
    </citation>
    <scope>NUCLEOTIDE SEQUENCE [LARGE SCALE GENOMIC DNA]</scope>
    <source>
        <strain evidence="1 2">BE316</strain>
    </source>
</reference>
<gene>
    <name evidence="1" type="ORF">J2X21_001809</name>
</gene>